<protein>
    <submittedName>
        <fullName evidence="1">Uncharacterized protein</fullName>
    </submittedName>
</protein>
<dbReference type="EMBL" id="CAFZ01000234">
    <property type="protein sequence ID" value="CCA73554.1"/>
    <property type="molecule type" value="Genomic_DNA"/>
</dbReference>
<gene>
    <name evidence="1" type="ORF">PIIN_07507</name>
</gene>
<reference evidence="1 2" key="1">
    <citation type="journal article" date="2011" name="PLoS Pathog.">
        <title>Endophytic Life Strategies Decoded by Genome and Transcriptome Analyses of the Mutualistic Root Symbiont Piriformospora indica.</title>
        <authorList>
            <person name="Zuccaro A."/>
            <person name="Lahrmann U."/>
            <person name="Guldener U."/>
            <person name="Langen G."/>
            <person name="Pfiffi S."/>
            <person name="Biedenkopf D."/>
            <person name="Wong P."/>
            <person name="Samans B."/>
            <person name="Grimm C."/>
            <person name="Basiewicz M."/>
            <person name="Murat C."/>
            <person name="Martin F."/>
            <person name="Kogel K.H."/>
        </authorList>
    </citation>
    <scope>NUCLEOTIDE SEQUENCE [LARGE SCALE GENOMIC DNA]</scope>
    <source>
        <strain evidence="1 2">DSM 11827</strain>
    </source>
</reference>
<dbReference type="AlphaFoldDB" id="G4TQG1"/>
<accession>G4TQG1</accession>
<dbReference type="InParanoid" id="G4TQG1"/>
<comment type="caution">
    <text evidence="1">The sequence shown here is derived from an EMBL/GenBank/DDBJ whole genome shotgun (WGS) entry which is preliminary data.</text>
</comment>
<organism evidence="1 2">
    <name type="scientific">Serendipita indica (strain DSM 11827)</name>
    <name type="common">Root endophyte fungus</name>
    <name type="synonym">Piriformospora indica</name>
    <dbReference type="NCBI Taxonomy" id="1109443"/>
    <lineage>
        <taxon>Eukaryota</taxon>
        <taxon>Fungi</taxon>
        <taxon>Dikarya</taxon>
        <taxon>Basidiomycota</taxon>
        <taxon>Agaricomycotina</taxon>
        <taxon>Agaricomycetes</taxon>
        <taxon>Sebacinales</taxon>
        <taxon>Serendipitaceae</taxon>
        <taxon>Serendipita</taxon>
    </lineage>
</organism>
<dbReference type="Proteomes" id="UP000007148">
    <property type="component" value="Unassembled WGS sequence"/>
</dbReference>
<evidence type="ECO:0000313" key="2">
    <source>
        <dbReference type="Proteomes" id="UP000007148"/>
    </source>
</evidence>
<name>G4TQG1_SERID</name>
<evidence type="ECO:0000313" key="1">
    <source>
        <dbReference type="EMBL" id="CCA73554.1"/>
    </source>
</evidence>
<keyword evidence="2" id="KW-1185">Reference proteome</keyword>
<proteinExistence type="predicted"/>
<sequence>MKRMLPNLDCLLLRVRLQDRPFSPSVPLSGWYFPKLSRFEFSTEYESGVSSAVSKDLGDFVQKHISLQHINLPYDVWDQQGKFIDWRHHIRLESMELVNLSSLPDILPPLRPHLASQVNKDGTRSPFITIKLRIHLREEPPRALVARLLPHHDLLANVVLLMEHSWFQLLMGFDGAINRILSRSHIIDTAAWIYYIRRKRADMFIVIEEAQLNVVDPDGNTADCDAARALRALAFQDQDFDSTVEFSELHASPLEI</sequence>
<dbReference type="HOGENOM" id="CLU_1086301_0_0_1"/>